<name>A0A5E3ZVR6_9ACTN</name>
<evidence type="ECO:0000313" key="3">
    <source>
        <dbReference type="EMBL" id="VHN99847.1"/>
    </source>
</evidence>
<sequence length="291" mass="32476">MFHVFEALDELVAMIEEARGLPMSAQCMVPRSDALLLLDEIREALPRELDDAQDVLDKREELVNDANTYAETTKNETNAQVDQQLAAARADADRMIAEAKDKADRMVAEATNNAAVMVSDAENESNRLLHEAQREYDTVTERAQAEAERLLAKANDDYEASVGAGRAEQARLVSESEVVKTSREEATRIVDAAHAQADRMRGDCDIYVDTKLAEFESILNATSREVLNGRKSLRATAGVADRSSDNYQDYQPMGAVYDENVDDGYDDAGYTDDYQDSYEGYQQYPPEAYRD</sequence>
<dbReference type="AlphaFoldDB" id="A0A5E3ZVR6"/>
<keyword evidence="4" id="KW-1185">Reference proteome</keyword>
<gene>
    <name evidence="3" type="ORF">LC603019_00264</name>
</gene>
<dbReference type="PANTHER" id="PTHR38010">
    <property type="entry name" value="SLR0848 PROTEIN"/>
    <property type="match status" value="1"/>
</dbReference>
<evidence type="ECO:0000313" key="4">
    <source>
        <dbReference type="Proteomes" id="UP000324288"/>
    </source>
</evidence>
<evidence type="ECO:0008006" key="5">
    <source>
        <dbReference type="Google" id="ProtNLM"/>
    </source>
</evidence>
<reference evidence="3 4" key="1">
    <citation type="submission" date="2019-04" db="EMBL/GenBank/DDBJ databases">
        <authorList>
            <person name="Seth-Smith MB H."/>
            <person name="Seth-Smith H."/>
        </authorList>
    </citation>
    <scope>NUCLEOTIDE SEQUENCE [LARGE SCALE GENOMIC DNA]</scope>
    <source>
        <strain evidence="3">USB-603019</strain>
    </source>
</reference>
<dbReference type="RefSeq" id="WP_063665726.1">
    <property type="nucleotide sequence ID" value="NZ_CAJPTR010000013.1"/>
</dbReference>
<evidence type="ECO:0000256" key="2">
    <source>
        <dbReference type="SAM" id="MobiDB-lite"/>
    </source>
</evidence>
<dbReference type="PANTHER" id="PTHR38010:SF1">
    <property type="entry name" value="SLR0848 PROTEIN"/>
    <property type="match status" value="1"/>
</dbReference>
<feature type="region of interest" description="Disordered" evidence="2">
    <location>
        <begin position="237"/>
        <end position="291"/>
    </location>
</feature>
<feature type="coiled-coil region" evidence="1">
    <location>
        <begin position="78"/>
        <end position="149"/>
    </location>
</feature>
<evidence type="ECO:0000256" key="1">
    <source>
        <dbReference type="SAM" id="Coils"/>
    </source>
</evidence>
<proteinExistence type="predicted"/>
<dbReference type="EMBL" id="LR584267">
    <property type="protein sequence ID" value="VHN99847.1"/>
    <property type="molecule type" value="Genomic_DNA"/>
</dbReference>
<protein>
    <recommendedName>
        <fullName evidence="5">Cell division initiation protein</fullName>
    </recommendedName>
</protein>
<feature type="compositionally biased region" description="Acidic residues" evidence="2">
    <location>
        <begin position="259"/>
        <end position="276"/>
    </location>
</feature>
<dbReference type="GeneID" id="84894260"/>
<keyword evidence="1" id="KW-0175">Coiled coil</keyword>
<accession>A0A5E3ZVR6</accession>
<dbReference type="Proteomes" id="UP000324288">
    <property type="component" value="Chromosome"/>
</dbReference>
<organism evidence="3 4">
    <name type="scientific">Lawsonella clevelandensis</name>
    <dbReference type="NCBI Taxonomy" id="1528099"/>
    <lineage>
        <taxon>Bacteria</taxon>
        <taxon>Bacillati</taxon>
        <taxon>Actinomycetota</taxon>
        <taxon>Actinomycetes</taxon>
        <taxon>Mycobacteriales</taxon>
        <taxon>Lawsonellaceae</taxon>
        <taxon>Lawsonella</taxon>
    </lineage>
</organism>